<evidence type="ECO:0000256" key="1">
    <source>
        <dbReference type="SAM" id="Phobius"/>
    </source>
</evidence>
<gene>
    <name evidence="2" type="ORF">OGAPHI_005876</name>
</gene>
<protein>
    <submittedName>
        <fullName evidence="2">Uncharacterized protein</fullName>
    </submittedName>
</protein>
<dbReference type="GeneID" id="70237840"/>
<keyword evidence="1" id="KW-0472">Membrane</keyword>
<keyword evidence="1" id="KW-0812">Transmembrane</keyword>
<reference evidence="2" key="1">
    <citation type="journal article" date="2021" name="Open Biol.">
        <title>Shared evolutionary footprints suggest mitochondrial oxidative damage underlies multiple complex I losses in fungi.</title>
        <authorList>
            <person name="Schikora-Tamarit M.A."/>
            <person name="Marcet-Houben M."/>
            <person name="Nosek J."/>
            <person name="Gabaldon T."/>
        </authorList>
    </citation>
    <scope>NUCLEOTIDE SEQUENCE</scope>
    <source>
        <strain evidence="2">CBS6075</strain>
    </source>
</reference>
<keyword evidence="3" id="KW-1185">Reference proteome</keyword>
<reference evidence="2" key="2">
    <citation type="submission" date="2021-01" db="EMBL/GenBank/DDBJ databases">
        <authorList>
            <person name="Schikora-Tamarit M.A."/>
        </authorList>
    </citation>
    <scope>NUCLEOTIDE SEQUENCE</scope>
    <source>
        <strain evidence="2">CBS6075</strain>
    </source>
</reference>
<dbReference type="Proteomes" id="UP000769157">
    <property type="component" value="Unassembled WGS sequence"/>
</dbReference>
<sequence>MVSWWIWLRRWQISARIWKISPGHPFILAVEIGSLFVPYHSGLQNGTRQSGETIAETVSNHAKTQTSVCDWSIWLKADLNWGSLAIDANSFKKILDKADRPLSRMAKIKWTYNKSRITKKLVCFLSLASSFFKLITMFSTFNDESSGSSSDCLREVSFDRTYLIKYSMVLLMCRIPFL</sequence>
<dbReference type="AlphaFoldDB" id="A0A9P8P0W5"/>
<organism evidence="2 3">
    <name type="scientific">Ogataea philodendri</name>
    <dbReference type="NCBI Taxonomy" id="1378263"/>
    <lineage>
        <taxon>Eukaryota</taxon>
        <taxon>Fungi</taxon>
        <taxon>Dikarya</taxon>
        <taxon>Ascomycota</taxon>
        <taxon>Saccharomycotina</taxon>
        <taxon>Pichiomycetes</taxon>
        <taxon>Pichiales</taxon>
        <taxon>Pichiaceae</taxon>
        <taxon>Ogataea</taxon>
    </lineage>
</organism>
<evidence type="ECO:0000313" key="2">
    <source>
        <dbReference type="EMBL" id="KAH3662624.1"/>
    </source>
</evidence>
<dbReference type="RefSeq" id="XP_046059713.1">
    <property type="nucleotide sequence ID" value="XM_046207104.1"/>
</dbReference>
<accession>A0A9P8P0W5</accession>
<proteinExistence type="predicted"/>
<name>A0A9P8P0W5_9ASCO</name>
<evidence type="ECO:0000313" key="3">
    <source>
        <dbReference type="Proteomes" id="UP000769157"/>
    </source>
</evidence>
<comment type="caution">
    <text evidence="2">The sequence shown here is derived from an EMBL/GenBank/DDBJ whole genome shotgun (WGS) entry which is preliminary data.</text>
</comment>
<dbReference type="EMBL" id="JAEUBE010000378">
    <property type="protein sequence ID" value="KAH3662624.1"/>
    <property type="molecule type" value="Genomic_DNA"/>
</dbReference>
<feature type="transmembrane region" description="Helical" evidence="1">
    <location>
        <begin position="121"/>
        <end position="141"/>
    </location>
</feature>
<keyword evidence="1" id="KW-1133">Transmembrane helix</keyword>